<keyword evidence="17" id="KW-1185">Reference proteome</keyword>
<evidence type="ECO:0000256" key="12">
    <source>
        <dbReference type="ARBA" id="ARBA00023242"/>
    </source>
</evidence>
<organism evidence="16 17">
    <name type="scientific">Sistotremastrum suecicum HHB10207 ss-3</name>
    <dbReference type="NCBI Taxonomy" id="1314776"/>
    <lineage>
        <taxon>Eukaryota</taxon>
        <taxon>Fungi</taxon>
        <taxon>Dikarya</taxon>
        <taxon>Basidiomycota</taxon>
        <taxon>Agaricomycotina</taxon>
        <taxon>Agaricomycetes</taxon>
        <taxon>Sistotremastrales</taxon>
        <taxon>Sistotremastraceae</taxon>
        <taxon>Sistotremastrum</taxon>
    </lineage>
</organism>
<evidence type="ECO:0000256" key="8">
    <source>
        <dbReference type="ARBA" id="ARBA00022701"/>
    </source>
</evidence>
<keyword evidence="10" id="KW-0995">Kinetochore</keyword>
<protein>
    <recommendedName>
        <fullName evidence="5">DASH complex subunit DAM1</fullName>
    </recommendedName>
    <alternativeName>
        <fullName evidence="14">Outer kinetochore protein DAM1</fullName>
    </alternativeName>
</protein>
<gene>
    <name evidence="16" type="ORF">SISSUDRAFT_1055547</name>
</gene>
<dbReference type="PANTHER" id="PTHR28113">
    <property type="entry name" value="DASH COMPLEX SUBUNIT DAM1"/>
    <property type="match status" value="1"/>
</dbReference>
<comment type="similarity">
    <text evidence="4">Belongs to the DASH complex DAM1 family.</text>
</comment>
<dbReference type="GO" id="GO:0044732">
    <property type="term" value="C:mitotic spindle pole body"/>
    <property type="evidence" value="ECO:0007669"/>
    <property type="project" value="TreeGrafter"/>
</dbReference>
<dbReference type="InterPro" id="IPR013962">
    <property type="entry name" value="DASH_Dam1"/>
</dbReference>
<evidence type="ECO:0000256" key="1">
    <source>
        <dbReference type="ARBA" id="ARBA00004123"/>
    </source>
</evidence>
<evidence type="ECO:0000256" key="3">
    <source>
        <dbReference type="ARBA" id="ARBA00004629"/>
    </source>
</evidence>
<evidence type="ECO:0000256" key="15">
    <source>
        <dbReference type="SAM" id="MobiDB-lite"/>
    </source>
</evidence>
<dbReference type="Proteomes" id="UP000076798">
    <property type="component" value="Unassembled WGS sequence"/>
</dbReference>
<dbReference type="GO" id="GO:0042729">
    <property type="term" value="C:DASH complex"/>
    <property type="evidence" value="ECO:0007669"/>
    <property type="project" value="InterPro"/>
</dbReference>
<feature type="compositionally biased region" description="Polar residues" evidence="15">
    <location>
        <begin position="134"/>
        <end position="151"/>
    </location>
</feature>
<evidence type="ECO:0000256" key="10">
    <source>
        <dbReference type="ARBA" id="ARBA00022838"/>
    </source>
</evidence>
<keyword evidence="9" id="KW-0159">Chromosome partition</keyword>
<keyword evidence="13" id="KW-0137">Centromere</keyword>
<dbReference type="PANTHER" id="PTHR28113:SF1">
    <property type="entry name" value="DASH COMPLEX SUBUNIT DAM1"/>
    <property type="match status" value="1"/>
</dbReference>
<reference evidence="16 17" key="1">
    <citation type="journal article" date="2016" name="Mol. Biol. Evol.">
        <title>Comparative Genomics of Early-Diverging Mushroom-Forming Fungi Provides Insights into the Origins of Lignocellulose Decay Capabilities.</title>
        <authorList>
            <person name="Nagy L.G."/>
            <person name="Riley R."/>
            <person name="Tritt A."/>
            <person name="Adam C."/>
            <person name="Daum C."/>
            <person name="Floudas D."/>
            <person name="Sun H."/>
            <person name="Yadav J.S."/>
            <person name="Pangilinan J."/>
            <person name="Larsson K.H."/>
            <person name="Matsuura K."/>
            <person name="Barry K."/>
            <person name="Labutti K."/>
            <person name="Kuo R."/>
            <person name="Ohm R.A."/>
            <person name="Bhattacharya S.S."/>
            <person name="Shirouzu T."/>
            <person name="Yoshinaga Y."/>
            <person name="Martin F.M."/>
            <person name="Grigoriev I.V."/>
            <person name="Hibbett D.S."/>
        </authorList>
    </citation>
    <scope>NUCLEOTIDE SEQUENCE [LARGE SCALE GENOMIC DNA]</scope>
    <source>
        <strain evidence="16 17">HHB10207 ss-3</strain>
    </source>
</reference>
<proteinExistence type="inferred from homology"/>
<dbReference type="STRING" id="1314776.A0A165XQ58"/>
<evidence type="ECO:0000256" key="5">
    <source>
        <dbReference type="ARBA" id="ARBA00020497"/>
    </source>
</evidence>
<name>A0A165XQ58_9AGAM</name>
<dbReference type="OrthoDB" id="5586015at2759"/>
<dbReference type="GO" id="GO:1990537">
    <property type="term" value="C:mitotic spindle polar microtubule"/>
    <property type="evidence" value="ECO:0007669"/>
    <property type="project" value="TreeGrafter"/>
</dbReference>
<keyword evidence="7" id="KW-0963">Cytoplasm</keyword>
<evidence type="ECO:0000256" key="11">
    <source>
        <dbReference type="ARBA" id="ARBA00023212"/>
    </source>
</evidence>
<accession>A0A165XQ58</accession>
<keyword evidence="12" id="KW-0539">Nucleus</keyword>
<dbReference type="GO" id="GO:1990758">
    <property type="term" value="P:mitotic sister chromatid biorientation"/>
    <property type="evidence" value="ECO:0007669"/>
    <property type="project" value="TreeGrafter"/>
</dbReference>
<evidence type="ECO:0000256" key="13">
    <source>
        <dbReference type="ARBA" id="ARBA00023328"/>
    </source>
</evidence>
<evidence type="ECO:0000313" key="17">
    <source>
        <dbReference type="Proteomes" id="UP000076798"/>
    </source>
</evidence>
<keyword evidence="8" id="KW-0493">Microtubule</keyword>
<feature type="region of interest" description="Disordered" evidence="15">
    <location>
        <begin position="121"/>
        <end position="151"/>
    </location>
</feature>
<evidence type="ECO:0000256" key="14">
    <source>
        <dbReference type="ARBA" id="ARBA00030453"/>
    </source>
</evidence>
<evidence type="ECO:0000256" key="2">
    <source>
        <dbReference type="ARBA" id="ARBA00004186"/>
    </source>
</evidence>
<evidence type="ECO:0000256" key="9">
    <source>
        <dbReference type="ARBA" id="ARBA00022829"/>
    </source>
</evidence>
<dbReference type="Pfam" id="PF08653">
    <property type="entry name" value="DASH_Dam1"/>
    <property type="match status" value="1"/>
</dbReference>
<evidence type="ECO:0000256" key="7">
    <source>
        <dbReference type="ARBA" id="ARBA00022490"/>
    </source>
</evidence>
<evidence type="ECO:0000256" key="6">
    <source>
        <dbReference type="ARBA" id="ARBA00022454"/>
    </source>
</evidence>
<dbReference type="EMBL" id="KV428335">
    <property type="protein sequence ID" value="KZT32424.1"/>
    <property type="molecule type" value="Genomic_DNA"/>
</dbReference>
<dbReference type="AlphaFoldDB" id="A0A165XQ58"/>
<evidence type="ECO:0000256" key="4">
    <source>
        <dbReference type="ARBA" id="ARBA00010073"/>
    </source>
</evidence>
<keyword evidence="6" id="KW-0158">Chromosome</keyword>
<sequence length="268" mass="29576">MPEHRTPLRRLSRGSLLALSRSGSHQEAPYGLGFLNPALAELADEAEALQSNVQGLKELSESLKDFNEGFASYLYVLKMNAFVTEWHQMPTDSSFALAEQRQKRQEEEAAHGALEALQAAVATATSQQRDPGPSSETILDRTTYTDGNNSTFTTYNMTTAANDAPKKTILKKRPKPQLTAKEKRERGILLEKAVNCLPIEFRGSDPNLRRNAESVIEALMESTSDDGLKITDMIRPDCNQAKVNKCLIALLSRKMVTKSSSSVGHNHS</sequence>
<evidence type="ECO:0000313" key="16">
    <source>
        <dbReference type="EMBL" id="KZT32424.1"/>
    </source>
</evidence>
<keyword evidence="11" id="KW-0206">Cytoskeleton</keyword>
<comment type="subcellular location">
    <subcellularLocation>
        <location evidence="3">Chromosome</location>
        <location evidence="3">Centromere</location>
        <location evidence="3">Kinetochore</location>
    </subcellularLocation>
    <subcellularLocation>
        <location evidence="2">Cytoplasm</location>
        <location evidence="2">Cytoskeleton</location>
        <location evidence="2">Spindle</location>
    </subcellularLocation>
    <subcellularLocation>
        <location evidence="1">Nucleus</location>
    </subcellularLocation>
</comment>